<dbReference type="Proteomes" id="UP000177870">
    <property type="component" value="Chromosome"/>
</dbReference>
<protein>
    <submittedName>
        <fullName evidence="1">Uncharacterized protein</fullName>
    </submittedName>
</protein>
<reference evidence="2" key="1">
    <citation type="submission" date="2016-10" db="EMBL/GenBank/DDBJ databases">
        <title>Comparative genomics uncovers the prolific and rare metabolic potential of the cyanobacterial genus Moorea.</title>
        <authorList>
            <person name="Leao T."/>
            <person name="Castelao G."/>
            <person name="Korobeynikov A."/>
            <person name="Monroe E.A."/>
            <person name="Podell S."/>
            <person name="Glukhov E."/>
            <person name="Allen E."/>
            <person name="Gerwick W.H."/>
            <person name="Gerwick L."/>
        </authorList>
    </citation>
    <scope>NUCLEOTIDE SEQUENCE [LARGE SCALE GENOMIC DNA]</scope>
    <source>
        <strain evidence="2">PAL-8-15-08-1</strain>
    </source>
</reference>
<organism evidence="1 2">
    <name type="scientific">Moorena producens PAL-8-15-08-1</name>
    <dbReference type="NCBI Taxonomy" id="1458985"/>
    <lineage>
        <taxon>Bacteria</taxon>
        <taxon>Bacillati</taxon>
        <taxon>Cyanobacteriota</taxon>
        <taxon>Cyanophyceae</taxon>
        <taxon>Coleofasciculales</taxon>
        <taxon>Coleofasciculaceae</taxon>
        <taxon>Moorena</taxon>
    </lineage>
</organism>
<gene>
    <name evidence="1" type="ORF">BJP34_16825</name>
</gene>
<accession>A0A1D8TTC0</accession>
<proteinExistence type="predicted"/>
<evidence type="ECO:0000313" key="2">
    <source>
        <dbReference type="Proteomes" id="UP000177870"/>
    </source>
</evidence>
<dbReference type="KEGG" id="mpro:BJP34_16825"/>
<name>A0A1D8TTC0_9CYAN</name>
<dbReference type="EMBL" id="CP017599">
    <property type="protein sequence ID" value="AOX00888.1"/>
    <property type="molecule type" value="Genomic_DNA"/>
</dbReference>
<sequence length="85" mass="9464">MSVNLRINEIVIGEGIDLPRSMRRVLQAAVETELARLLAEKGLPHSLEQDSRIPGMQVDLELKGKTSPDHLGKMVAQSIYEQLTK</sequence>
<dbReference type="RefSeq" id="WP_070393339.1">
    <property type="nucleotide sequence ID" value="NZ_CP017599.1"/>
</dbReference>
<dbReference type="AlphaFoldDB" id="A0A1D8TTC0"/>
<evidence type="ECO:0000313" key="1">
    <source>
        <dbReference type="EMBL" id="AOX00888.1"/>
    </source>
</evidence>
<dbReference type="STRING" id="1458985.BJP34_16825"/>